<gene>
    <name evidence="1" type="ORF">HMI49_19990</name>
</gene>
<evidence type="ECO:0000313" key="1">
    <source>
        <dbReference type="EMBL" id="NOK35488.1"/>
    </source>
</evidence>
<evidence type="ECO:0000313" key="2">
    <source>
        <dbReference type="Proteomes" id="UP000563426"/>
    </source>
</evidence>
<keyword evidence="2" id="KW-1185">Reference proteome</keyword>
<proteinExistence type="predicted"/>
<reference evidence="1 2" key="1">
    <citation type="submission" date="2020-05" db="EMBL/GenBank/DDBJ databases">
        <authorList>
            <person name="Whitworth D."/>
        </authorList>
    </citation>
    <scope>NUCLEOTIDE SEQUENCE [LARGE SCALE GENOMIC DNA]</scope>
    <source>
        <strain evidence="1 2">AB043B</strain>
    </source>
</reference>
<name>A0A7Y4KKI0_9BACT</name>
<sequence>MNDNSDTVHRRVSLLYTTRNIDPNTGVFAFRDLRSFNAFLALYWRSMLATAFTTGTVCR</sequence>
<dbReference type="RefSeq" id="WP_171436201.1">
    <property type="nucleotide sequence ID" value="NZ_JABFJV010000112.1"/>
</dbReference>
<organism evidence="1 2">
    <name type="scientific">Corallococcus exercitus</name>
    <dbReference type="NCBI Taxonomy" id="2316736"/>
    <lineage>
        <taxon>Bacteria</taxon>
        <taxon>Pseudomonadati</taxon>
        <taxon>Myxococcota</taxon>
        <taxon>Myxococcia</taxon>
        <taxon>Myxococcales</taxon>
        <taxon>Cystobacterineae</taxon>
        <taxon>Myxococcaceae</taxon>
        <taxon>Corallococcus</taxon>
    </lineage>
</organism>
<dbReference type="EMBL" id="JABFJV010000112">
    <property type="protein sequence ID" value="NOK35488.1"/>
    <property type="molecule type" value="Genomic_DNA"/>
</dbReference>
<protein>
    <submittedName>
        <fullName evidence="1">Uncharacterized protein</fullName>
    </submittedName>
</protein>
<accession>A0A7Y4KKI0</accession>
<dbReference type="Proteomes" id="UP000563426">
    <property type="component" value="Unassembled WGS sequence"/>
</dbReference>
<comment type="caution">
    <text evidence="1">The sequence shown here is derived from an EMBL/GenBank/DDBJ whole genome shotgun (WGS) entry which is preliminary data.</text>
</comment>
<dbReference type="AlphaFoldDB" id="A0A7Y4KKI0"/>